<dbReference type="PANTHER" id="PTHR31681">
    <property type="entry name" value="C2H2-LIKE ZINC FINGER PROTEIN"/>
    <property type="match status" value="1"/>
</dbReference>
<keyword evidence="3" id="KW-1185">Reference proteome</keyword>
<dbReference type="GO" id="GO:0003950">
    <property type="term" value="F:NAD+ poly-ADP-ribosyltransferase activity"/>
    <property type="evidence" value="ECO:0007669"/>
    <property type="project" value="InterPro"/>
</dbReference>
<proteinExistence type="predicted"/>
<dbReference type="EMBL" id="WHVB01000009">
    <property type="protein sequence ID" value="KAF8479645.1"/>
    <property type="molecule type" value="Genomic_DNA"/>
</dbReference>
<comment type="caution">
    <text evidence="2">The sequence shown here is derived from an EMBL/GenBank/DDBJ whole genome shotgun (WGS) entry which is preliminary data.</text>
</comment>
<feature type="domain" description="PARP catalytic" evidence="1">
    <location>
        <begin position="128"/>
        <end position="210"/>
    </location>
</feature>
<evidence type="ECO:0000313" key="2">
    <source>
        <dbReference type="EMBL" id="KAF8479645.1"/>
    </source>
</evidence>
<dbReference type="OrthoDB" id="9514740at2759"/>
<dbReference type="SUPFAM" id="SSF56399">
    <property type="entry name" value="ADP-ribosylation"/>
    <property type="match status" value="1"/>
</dbReference>
<dbReference type="Gene3D" id="3.90.228.10">
    <property type="match status" value="1"/>
</dbReference>
<dbReference type="AlphaFoldDB" id="A0A9P5MVF7"/>
<dbReference type="Proteomes" id="UP000759537">
    <property type="component" value="Unassembled WGS sequence"/>
</dbReference>
<dbReference type="PANTHER" id="PTHR31681:SF3">
    <property type="entry name" value="OS04G0690100 PROTEIN"/>
    <property type="match status" value="1"/>
</dbReference>
<gene>
    <name evidence="2" type="ORF">DFH94DRAFT_744953</name>
</gene>
<accession>A0A9P5MVF7</accession>
<sequence length="238" mass="26342">MARGRRSQPRNNQTEPEVSSWLSGMLHALSGAPIILEVPSGSEMYQQVVQQFTQQWKHPTQVPSVIKLWRIYADQTVLDRFSNYQRGVENSRGIPGGNTRRRFHGTVRECCLGDTSSENALCRLTTCNLCRIIQSSFQLAKAGQRTNFGRFGSGIYTSATSSKANDYSSGSASPNKAMLVNDVVMGKVVKLTRTDTSLRRPPHGFDAVIGEPGGDLNYDECVVYNNDAIRPSFLVIYG</sequence>
<dbReference type="InterPro" id="IPR012317">
    <property type="entry name" value="Poly(ADP-ribose)pol_cat_dom"/>
</dbReference>
<evidence type="ECO:0000313" key="3">
    <source>
        <dbReference type="Proteomes" id="UP000759537"/>
    </source>
</evidence>
<reference evidence="2" key="1">
    <citation type="submission" date="2019-10" db="EMBL/GenBank/DDBJ databases">
        <authorList>
            <consortium name="DOE Joint Genome Institute"/>
            <person name="Kuo A."/>
            <person name="Miyauchi S."/>
            <person name="Kiss E."/>
            <person name="Drula E."/>
            <person name="Kohler A."/>
            <person name="Sanchez-Garcia M."/>
            <person name="Andreopoulos B."/>
            <person name="Barry K.W."/>
            <person name="Bonito G."/>
            <person name="Buee M."/>
            <person name="Carver A."/>
            <person name="Chen C."/>
            <person name="Cichocki N."/>
            <person name="Clum A."/>
            <person name="Culley D."/>
            <person name="Crous P.W."/>
            <person name="Fauchery L."/>
            <person name="Girlanda M."/>
            <person name="Hayes R."/>
            <person name="Keri Z."/>
            <person name="LaButti K."/>
            <person name="Lipzen A."/>
            <person name="Lombard V."/>
            <person name="Magnuson J."/>
            <person name="Maillard F."/>
            <person name="Morin E."/>
            <person name="Murat C."/>
            <person name="Nolan M."/>
            <person name="Ohm R."/>
            <person name="Pangilinan J."/>
            <person name="Pereira M."/>
            <person name="Perotto S."/>
            <person name="Peter M."/>
            <person name="Riley R."/>
            <person name="Sitrit Y."/>
            <person name="Stielow B."/>
            <person name="Szollosi G."/>
            <person name="Zifcakova L."/>
            <person name="Stursova M."/>
            <person name="Spatafora J.W."/>
            <person name="Tedersoo L."/>
            <person name="Vaario L.-M."/>
            <person name="Yamada A."/>
            <person name="Yan M."/>
            <person name="Wang P."/>
            <person name="Xu J."/>
            <person name="Bruns T."/>
            <person name="Baldrian P."/>
            <person name="Vilgalys R."/>
            <person name="Henrissat B."/>
            <person name="Grigoriev I.V."/>
            <person name="Hibbett D."/>
            <person name="Nagy L.G."/>
            <person name="Martin F.M."/>
        </authorList>
    </citation>
    <scope>NUCLEOTIDE SEQUENCE</scope>
    <source>
        <strain evidence="2">Prilba</strain>
    </source>
</reference>
<dbReference type="Pfam" id="PF00644">
    <property type="entry name" value="PARP"/>
    <property type="match status" value="1"/>
</dbReference>
<organism evidence="2 3">
    <name type="scientific">Russula ochroleuca</name>
    <dbReference type="NCBI Taxonomy" id="152965"/>
    <lineage>
        <taxon>Eukaryota</taxon>
        <taxon>Fungi</taxon>
        <taxon>Dikarya</taxon>
        <taxon>Basidiomycota</taxon>
        <taxon>Agaricomycotina</taxon>
        <taxon>Agaricomycetes</taxon>
        <taxon>Russulales</taxon>
        <taxon>Russulaceae</taxon>
        <taxon>Russula</taxon>
    </lineage>
</organism>
<reference evidence="2" key="2">
    <citation type="journal article" date="2020" name="Nat. Commun.">
        <title>Large-scale genome sequencing of mycorrhizal fungi provides insights into the early evolution of symbiotic traits.</title>
        <authorList>
            <person name="Miyauchi S."/>
            <person name="Kiss E."/>
            <person name="Kuo A."/>
            <person name="Drula E."/>
            <person name="Kohler A."/>
            <person name="Sanchez-Garcia M."/>
            <person name="Morin E."/>
            <person name="Andreopoulos B."/>
            <person name="Barry K.W."/>
            <person name="Bonito G."/>
            <person name="Buee M."/>
            <person name="Carver A."/>
            <person name="Chen C."/>
            <person name="Cichocki N."/>
            <person name="Clum A."/>
            <person name="Culley D."/>
            <person name="Crous P.W."/>
            <person name="Fauchery L."/>
            <person name="Girlanda M."/>
            <person name="Hayes R.D."/>
            <person name="Keri Z."/>
            <person name="LaButti K."/>
            <person name="Lipzen A."/>
            <person name="Lombard V."/>
            <person name="Magnuson J."/>
            <person name="Maillard F."/>
            <person name="Murat C."/>
            <person name="Nolan M."/>
            <person name="Ohm R.A."/>
            <person name="Pangilinan J."/>
            <person name="Pereira M.F."/>
            <person name="Perotto S."/>
            <person name="Peter M."/>
            <person name="Pfister S."/>
            <person name="Riley R."/>
            <person name="Sitrit Y."/>
            <person name="Stielow J.B."/>
            <person name="Szollosi G."/>
            <person name="Zifcakova L."/>
            <person name="Stursova M."/>
            <person name="Spatafora J.W."/>
            <person name="Tedersoo L."/>
            <person name="Vaario L.M."/>
            <person name="Yamada A."/>
            <person name="Yan M."/>
            <person name="Wang P."/>
            <person name="Xu J."/>
            <person name="Bruns T."/>
            <person name="Baldrian P."/>
            <person name="Vilgalys R."/>
            <person name="Dunand C."/>
            <person name="Henrissat B."/>
            <person name="Grigoriev I.V."/>
            <person name="Hibbett D."/>
            <person name="Nagy L.G."/>
            <person name="Martin F.M."/>
        </authorList>
    </citation>
    <scope>NUCLEOTIDE SEQUENCE</scope>
    <source>
        <strain evidence="2">Prilba</strain>
    </source>
</reference>
<evidence type="ECO:0000259" key="1">
    <source>
        <dbReference type="Pfam" id="PF00644"/>
    </source>
</evidence>
<name>A0A9P5MVF7_9AGAM</name>
<protein>
    <submittedName>
        <fullName evidence="2">ADP-ribosylation</fullName>
    </submittedName>
</protein>